<feature type="domain" description="Glycosyltransferase 2-like" evidence="1">
    <location>
        <begin position="2"/>
        <end position="123"/>
    </location>
</feature>
<dbReference type="InterPro" id="IPR029044">
    <property type="entry name" value="Nucleotide-diphossugar_trans"/>
</dbReference>
<dbReference type="SUPFAM" id="SSF53448">
    <property type="entry name" value="Nucleotide-diphospho-sugar transferases"/>
    <property type="match status" value="1"/>
</dbReference>
<dbReference type="Gene3D" id="3.90.550.10">
    <property type="entry name" value="Spore Coat Polysaccharide Biosynthesis Protein SpsA, Chain A"/>
    <property type="match status" value="1"/>
</dbReference>
<comment type="caution">
    <text evidence="2">The sequence shown here is derived from an EMBL/GenBank/DDBJ whole genome shotgun (WGS) entry which is preliminary data.</text>
</comment>
<dbReference type="Pfam" id="PF00535">
    <property type="entry name" value="Glycos_transf_2"/>
    <property type="match status" value="1"/>
</dbReference>
<dbReference type="Proteomes" id="UP000239290">
    <property type="component" value="Unassembled WGS sequence"/>
</dbReference>
<evidence type="ECO:0000313" key="2">
    <source>
        <dbReference type="EMBL" id="PQP25185.1"/>
    </source>
</evidence>
<name>A0A2S8JDU9_RHOOP</name>
<sequence length="284" mass="31456">MHNEQSNIGELAVSLSNLSFRAFDWVVVDDGSTDDSVARLKDKDGIQRARLEVRRNQGMLIGGSAFSAWRHGVDTVGDLAGYTHIMKLDADVRLPSDYFELVLDKFSDGVGIAGGVIENPEMREQRLHVPGPVKLYSVDAYEMLDELPSAVGFDVMDEVAIQQRGLSVEVVASARFQLARAIGASQGGLHGRFRNGRVCRWTGYDPVYFALHFVRYLARRPYIIGSFAMLRGFVTAGPGPYASELKRAHRRTQREKLARAVRSPVSWVRNTYGIGLKGEAPDAI</sequence>
<dbReference type="InterPro" id="IPR001173">
    <property type="entry name" value="Glyco_trans_2-like"/>
</dbReference>
<evidence type="ECO:0000313" key="3">
    <source>
        <dbReference type="Proteomes" id="UP000239290"/>
    </source>
</evidence>
<organism evidence="2 3">
    <name type="scientific">Rhodococcus opacus</name>
    <name type="common">Nocardia opaca</name>
    <dbReference type="NCBI Taxonomy" id="37919"/>
    <lineage>
        <taxon>Bacteria</taxon>
        <taxon>Bacillati</taxon>
        <taxon>Actinomycetota</taxon>
        <taxon>Actinomycetes</taxon>
        <taxon>Mycobacteriales</taxon>
        <taxon>Nocardiaceae</taxon>
        <taxon>Rhodococcus</taxon>
    </lineage>
</organism>
<proteinExistence type="predicted"/>
<dbReference type="AlphaFoldDB" id="A0A2S8JDU9"/>
<protein>
    <recommendedName>
        <fullName evidence="1">Glycosyltransferase 2-like domain-containing protein</fullName>
    </recommendedName>
</protein>
<accession>A0A2S8JDU9</accession>
<dbReference type="CDD" id="cd00761">
    <property type="entry name" value="Glyco_tranf_GTA_type"/>
    <property type="match status" value="1"/>
</dbReference>
<reference evidence="3" key="1">
    <citation type="submission" date="2018-02" db="EMBL/GenBank/DDBJ databases">
        <title>Draft genome sequencing of Rhodococcus opacus KU647198.</title>
        <authorList>
            <person name="Zheng B.-X."/>
        </authorList>
    </citation>
    <scope>NUCLEOTIDE SEQUENCE [LARGE SCALE GENOMIC DNA]</scope>
    <source>
        <strain evidence="3">04-OD7</strain>
    </source>
</reference>
<evidence type="ECO:0000259" key="1">
    <source>
        <dbReference type="Pfam" id="PF00535"/>
    </source>
</evidence>
<dbReference type="EMBL" id="PUIO01000009">
    <property type="protein sequence ID" value="PQP25185.1"/>
    <property type="molecule type" value="Genomic_DNA"/>
</dbReference>
<gene>
    <name evidence="2" type="ORF">C5613_10100</name>
</gene>